<proteinExistence type="predicted"/>
<evidence type="ECO:0000256" key="1">
    <source>
        <dbReference type="SAM" id="Phobius"/>
    </source>
</evidence>
<organism evidence="2 3">
    <name type="scientific">Candidatus Pelethenecus faecipullorum</name>
    <dbReference type="NCBI Taxonomy" id="2840900"/>
    <lineage>
        <taxon>Bacteria</taxon>
        <taxon>Bacillati</taxon>
        <taxon>Mycoplasmatota</taxon>
        <taxon>Mollicutes</taxon>
        <taxon>Candidatus Pelethenecus</taxon>
    </lineage>
</organism>
<evidence type="ECO:0000313" key="3">
    <source>
        <dbReference type="Proteomes" id="UP000886758"/>
    </source>
</evidence>
<dbReference type="Proteomes" id="UP000886758">
    <property type="component" value="Unassembled WGS sequence"/>
</dbReference>
<feature type="transmembrane region" description="Helical" evidence="1">
    <location>
        <begin position="54"/>
        <end position="73"/>
    </location>
</feature>
<keyword evidence="1" id="KW-1133">Transmembrane helix</keyword>
<name>A0A9D1GSS0_9MOLU</name>
<comment type="caution">
    <text evidence="2">The sequence shown here is derived from an EMBL/GenBank/DDBJ whole genome shotgun (WGS) entry which is preliminary data.</text>
</comment>
<feature type="transmembrane region" description="Helical" evidence="1">
    <location>
        <begin position="23"/>
        <end position="42"/>
    </location>
</feature>
<gene>
    <name evidence="2" type="ORF">IAD46_04590</name>
</gene>
<keyword evidence="1" id="KW-0812">Transmembrane</keyword>
<dbReference type="EMBL" id="DVLF01000145">
    <property type="protein sequence ID" value="HIT50286.1"/>
    <property type="molecule type" value="Genomic_DNA"/>
</dbReference>
<feature type="non-terminal residue" evidence="2">
    <location>
        <position position="1"/>
    </location>
</feature>
<evidence type="ECO:0000313" key="2">
    <source>
        <dbReference type="EMBL" id="HIT50286.1"/>
    </source>
</evidence>
<sequence>QELVRLMDLDSTIRVPNFSLEQCSVFVLGAVGSIFYIAYPLTQGGSPLSLTQEFPWMVLYLIFSIGLALTSVFDKRTVLLLICWLGLTALYTLTGICALEQAQYGYYYAYSIYLLIVFAVIVFLFLRRKTEAI</sequence>
<reference evidence="2" key="2">
    <citation type="journal article" date="2021" name="PeerJ">
        <title>Extensive microbial diversity within the chicken gut microbiome revealed by metagenomics and culture.</title>
        <authorList>
            <person name="Gilroy R."/>
            <person name="Ravi A."/>
            <person name="Getino M."/>
            <person name="Pursley I."/>
            <person name="Horton D.L."/>
            <person name="Alikhan N.F."/>
            <person name="Baker D."/>
            <person name="Gharbi K."/>
            <person name="Hall N."/>
            <person name="Watson M."/>
            <person name="Adriaenssens E.M."/>
            <person name="Foster-Nyarko E."/>
            <person name="Jarju S."/>
            <person name="Secka A."/>
            <person name="Antonio M."/>
            <person name="Oren A."/>
            <person name="Chaudhuri R.R."/>
            <person name="La Ragione R."/>
            <person name="Hildebrand F."/>
            <person name="Pallen M.J."/>
        </authorList>
    </citation>
    <scope>NUCLEOTIDE SEQUENCE</scope>
    <source>
        <strain evidence="2">ChiW17-6978</strain>
    </source>
</reference>
<feature type="transmembrane region" description="Helical" evidence="1">
    <location>
        <begin position="78"/>
        <end position="99"/>
    </location>
</feature>
<reference evidence="2" key="1">
    <citation type="submission" date="2020-10" db="EMBL/GenBank/DDBJ databases">
        <authorList>
            <person name="Gilroy R."/>
        </authorList>
    </citation>
    <scope>NUCLEOTIDE SEQUENCE</scope>
    <source>
        <strain evidence="2">ChiW17-6978</strain>
    </source>
</reference>
<accession>A0A9D1GSS0</accession>
<keyword evidence="1" id="KW-0472">Membrane</keyword>
<protein>
    <submittedName>
        <fullName evidence="2">Uncharacterized protein</fullName>
    </submittedName>
</protein>
<feature type="transmembrane region" description="Helical" evidence="1">
    <location>
        <begin position="105"/>
        <end position="126"/>
    </location>
</feature>
<dbReference type="AlphaFoldDB" id="A0A9D1GSS0"/>